<evidence type="ECO:0000256" key="4">
    <source>
        <dbReference type="ARBA" id="ARBA00023163"/>
    </source>
</evidence>
<dbReference type="EMBL" id="JAFBEB010000003">
    <property type="protein sequence ID" value="MBM7589515.1"/>
    <property type="molecule type" value="Genomic_DNA"/>
</dbReference>
<accession>A0A939BNR4</accession>
<keyword evidence="3" id="KW-0238">DNA-binding</keyword>
<reference evidence="6" key="1">
    <citation type="submission" date="2021-01" db="EMBL/GenBank/DDBJ databases">
        <title>Genomic Encyclopedia of Type Strains, Phase IV (KMG-IV): sequencing the most valuable type-strain genomes for metagenomic binning, comparative biology and taxonomic classification.</title>
        <authorList>
            <person name="Goeker M."/>
        </authorList>
    </citation>
    <scope>NUCLEOTIDE SEQUENCE</scope>
    <source>
        <strain evidence="6">DSM 25523</strain>
    </source>
</reference>
<dbReference type="Pfam" id="PF00356">
    <property type="entry name" value="LacI"/>
    <property type="match status" value="1"/>
</dbReference>
<comment type="caution">
    <text evidence="6">The sequence shown here is derived from an EMBL/GenBank/DDBJ whole genome shotgun (WGS) entry which is preliminary data.</text>
</comment>
<dbReference type="PROSITE" id="PS00356">
    <property type="entry name" value="HTH_LACI_1"/>
    <property type="match status" value="1"/>
</dbReference>
<keyword evidence="7" id="KW-1185">Reference proteome</keyword>
<dbReference type="AlphaFoldDB" id="A0A939BNR4"/>
<proteinExistence type="predicted"/>
<sequence>MPKKRSRVTLQDVANHAGVSRATASLIVRGANNVSETTRQKVLKSIEELGYVYDRTAANLRSNQSNTVALIITDIGNPYFSQLLIGVHRALDKEGYNVILGTTQDSLEKQEMLLSTMLEYRIAGIIISPVLESSEKTLALLQRFHIPIVLATRRIANHGYDYVGIDYLEGAKIAVKHLLDKGHRRIAYIGGPTAASSWWERREGYCQALDEAGIEFDEQLVKEGPASAAGGYQLIRDMLELPNPPTAVFCYNDLVAFGVMTRLREVGLTPGAEFPVVGFDNIPESSMIPPGLTTVSGFPRLIGTYAAELLHQRIHGLQDEPKRVIFHPELIVRGSG</sequence>
<protein>
    <submittedName>
        <fullName evidence="6">LacI family transcriptional regulator</fullName>
    </submittedName>
</protein>
<dbReference type="PANTHER" id="PTHR30146">
    <property type="entry name" value="LACI-RELATED TRANSCRIPTIONAL REPRESSOR"/>
    <property type="match status" value="1"/>
</dbReference>
<evidence type="ECO:0000256" key="1">
    <source>
        <dbReference type="ARBA" id="ARBA00022491"/>
    </source>
</evidence>
<feature type="domain" description="HTH lacI-type" evidence="5">
    <location>
        <begin position="8"/>
        <end position="62"/>
    </location>
</feature>
<dbReference type="Gene3D" id="3.40.50.2300">
    <property type="match status" value="2"/>
</dbReference>
<keyword evidence="4" id="KW-0804">Transcription</keyword>
<gene>
    <name evidence="6" type="ORF">JOD01_001115</name>
</gene>
<dbReference type="GO" id="GO:0000976">
    <property type="term" value="F:transcription cis-regulatory region binding"/>
    <property type="evidence" value="ECO:0007669"/>
    <property type="project" value="TreeGrafter"/>
</dbReference>
<dbReference type="InterPro" id="IPR001761">
    <property type="entry name" value="Peripla_BP/Lac1_sug-bd_dom"/>
</dbReference>
<keyword evidence="1" id="KW-0678">Repressor</keyword>
<evidence type="ECO:0000259" key="5">
    <source>
        <dbReference type="PROSITE" id="PS50932"/>
    </source>
</evidence>
<dbReference type="SUPFAM" id="SSF47413">
    <property type="entry name" value="lambda repressor-like DNA-binding domains"/>
    <property type="match status" value="1"/>
</dbReference>
<evidence type="ECO:0000256" key="2">
    <source>
        <dbReference type="ARBA" id="ARBA00023015"/>
    </source>
</evidence>
<dbReference type="CDD" id="cd06289">
    <property type="entry name" value="PBP1_MalI-like"/>
    <property type="match status" value="1"/>
</dbReference>
<dbReference type="PANTHER" id="PTHR30146:SF148">
    <property type="entry name" value="HTH-TYPE TRANSCRIPTIONAL REPRESSOR PURR-RELATED"/>
    <property type="match status" value="1"/>
</dbReference>
<dbReference type="Proteomes" id="UP000717624">
    <property type="component" value="Unassembled WGS sequence"/>
</dbReference>
<dbReference type="InterPro" id="IPR000843">
    <property type="entry name" value="HTH_LacI"/>
</dbReference>
<dbReference type="InterPro" id="IPR010982">
    <property type="entry name" value="Lambda_DNA-bd_dom_sf"/>
</dbReference>
<dbReference type="GO" id="GO:0003700">
    <property type="term" value="F:DNA-binding transcription factor activity"/>
    <property type="evidence" value="ECO:0007669"/>
    <property type="project" value="TreeGrafter"/>
</dbReference>
<dbReference type="Gene3D" id="1.10.260.40">
    <property type="entry name" value="lambda repressor-like DNA-binding domains"/>
    <property type="match status" value="1"/>
</dbReference>
<name>A0A939BNR4_9BACL</name>
<dbReference type="PROSITE" id="PS50932">
    <property type="entry name" value="HTH_LACI_2"/>
    <property type="match status" value="1"/>
</dbReference>
<dbReference type="InterPro" id="IPR028082">
    <property type="entry name" value="Peripla_BP_I"/>
</dbReference>
<dbReference type="SMART" id="SM00354">
    <property type="entry name" value="HTH_LACI"/>
    <property type="match status" value="1"/>
</dbReference>
<dbReference type="CDD" id="cd01392">
    <property type="entry name" value="HTH_LacI"/>
    <property type="match status" value="1"/>
</dbReference>
<evidence type="ECO:0000313" key="7">
    <source>
        <dbReference type="Proteomes" id="UP000717624"/>
    </source>
</evidence>
<organism evidence="6 7">
    <name type="scientific">Brevibacillus fulvus</name>
    <dbReference type="NCBI Taxonomy" id="1125967"/>
    <lineage>
        <taxon>Bacteria</taxon>
        <taxon>Bacillati</taxon>
        <taxon>Bacillota</taxon>
        <taxon>Bacilli</taxon>
        <taxon>Bacillales</taxon>
        <taxon>Paenibacillaceae</taxon>
        <taxon>Brevibacillus</taxon>
    </lineage>
</organism>
<keyword evidence="2" id="KW-0805">Transcription regulation</keyword>
<dbReference type="SUPFAM" id="SSF53822">
    <property type="entry name" value="Periplasmic binding protein-like I"/>
    <property type="match status" value="1"/>
</dbReference>
<dbReference type="RefSeq" id="WP_204517248.1">
    <property type="nucleotide sequence ID" value="NZ_BAABIN010000038.1"/>
</dbReference>
<evidence type="ECO:0000256" key="3">
    <source>
        <dbReference type="ARBA" id="ARBA00023125"/>
    </source>
</evidence>
<evidence type="ECO:0000313" key="6">
    <source>
        <dbReference type="EMBL" id="MBM7589515.1"/>
    </source>
</evidence>
<dbReference type="Pfam" id="PF00532">
    <property type="entry name" value="Peripla_BP_1"/>
    <property type="match status" value="1"/>
</dbReference>